<reference evidence="2 3" key="1">
    <citation type="submission" date="2023-06" db="EMBL/GenBank/DDBJ databases">
        <title>Antibody response to the Sneathia vaginalis cytopathogenic toxin A during pregnancy.</title>
        <authorList>
            <person name="Mccoy Z.T."/>
            <person name="Serrano M.G."/>
            <person name="Spaine K."/>
            <person name="Edwards D.J."/>
            <person name="Buck G.A."/>
            <person name="Jefferson K."/>
        </authorList>
    </citation>
    <scope>NUCLEOTIDE SEQUENCE [LARGE SCALE GENOMIC DNA]</scope>
    <source>
        <strain evidence="2 3">CCUG 42621</strain>
    </source>
</reference>
<dbReference type="RefSeq" id="WP_066730126.1">
    <property type="nucleotide sequence ID" value="NZ_JASSPP010000004.1"/>
</dbReference>
<keyword evidence="1" id="KW-0812">Transmembrane</keyword>
<accession>A0ABT7HJ25</accession>
<dbReference type="Gene3D" id="3.30.700.10">
    <property type="entry name" value="Glycoprotein, Type 4 Pilin"/>
    <property type="match status" value="1"/>
</dbReference>
<dbReference type="Proteomes" id="UP001225134">
    <property type="component" value="Unassembled WGS sequence"/>
</dbReference>
<protein>
    <submittedName>
        <fullName evidence="2">Type II secretion system protein</fullName>
    </submittedName>
</protein>
<dbReference type="Pfam" id="PF07963">
    <property type="entry name" value="N_methyl"/>
    <property type="match status" value="1"/>
</dbReference>
<comment type="caution">
    <text evidence="2">The sequence shown here is derived from an EMBL/GenBank/DDBJ whole genome shotgun (WGS) entry which is preliminary data.</text>
</comment>
<dbReference type="NCBIfam" id="TIGR02532">
    <property type="entry name" value="IV_pilin_GFxxxE"/>
    <property type="match status" value="1"/>
</dbReference>
<dbReference type="InterPro" id="IPR045584">
    <property type="entry name" value="Pilin-like"/>
</dbReference>
<organism evidence="2 3">
    <name type="scientific">Sneathia sanguinegens</name>
    <dbReference type="NCBI Taxonomy" id="40543"/>
    <lineage>
        <taxon>Bacteria</taxon>
        <taxon>Fusobacteriati</taxon>
        <taxon>Fusobacteriota</taxon>
        <taxon>Fusobacteriia</taxon>
        <taxon>Fusobacteriales</taxon>
        <taxon>Leptotrichiaceae</taxon>
        <taxon>Sneathia</taxon>
    </lineage>
</organism>
<gene>
    <name evidence="2" type="ORF">QQA45_03235</name>
</gene>
<name>A0ABT7HJ25_9FUSO</name>
<dbReference type="InterPro" id="IPR012902">
    <property type="entry name" value="N_methyl_site"/>
</dbReference>
<proteinExistence type="predicted"/>
<dbReference type="EMBL" id="JASSPP010000004">
    <property type="protein sequence ID" value="MDK9580529.1"/>
    <property type="molecule type" value="Genomic_DNA"/>
</dbReference>
<evidence type="ECO:0000313" key="2">
    <source>
        <dbReference type="EMBL" id="MDK9580529.1"/>
    </source>
</evidence>
<evidence type="ECO:0000256" key="1">
    <source>
        <dbReference type="SAM" id="Phobius"/>
    </source>
</evidence>
<sequence>MKKIQKKVNEGFTLIEVIAVMAIISLIATIAVPRVTKYIDRANKTRVIAAVSELNNFVISSEIDEKKEGNAALADIGAILKGYGDLKTLKIGADSTGNFRAGKVTGKLEYSDGVVTAKIEAPKDFANEVIGPSSIK</sequence>
<dbReference type="SUPFAM" id="SSF54523">
    <property type="entry name" value="Pili subunits"/>
    <property type="match status" value="1"/>
</dbReference>
<keyword evidence="1" id="KW-0472">Membrane</keyword>
<evidence type="ECO:0000313" key="3">
    <source>
        <dbReference type="Proteomes" id="UP001225134"/>
    </source>
</evidence>
<keyword evidence="3" id="KW-1185">Reference proteome</keyword>
<dbReference type="PROSITE" id="PS00409">
    <property type="entry name" value="PROKAR_NTER_METHYL"/>
    <property type="match status" value="1"/>
</dbReference>
<feature type="transmembrane region" description="Helical" evidence="1">
    <location>
        <begin position="12"/>
        <end position="32"/>
    </location>
</feature>
<keyword evidence="1" id="KW-1133">Transmembrane helix</keyword>